<dbReference type="Gene3D" id="3.20.20.80">
    <property type="entry name" value="Glycosidases"/>
    <property type="match status" value="1"/>
</dbReference>
<dbReference type="GO" id="GO:0004134">
    <property type="term" value="F:4-alpha-glucanotransferase activity"/>
    <property type="evidence" value="ECO:0007669"/>
    <property type="project" value="UniProtKB-EC"/>
</dbReference>
<dbReference type="SUPFAM" id="SSF51445">
    <property type="entry name" value="(Trans)glycosidases"/>
    <property type="match status" value="1"/>
</dbReference>
<dbReference type="AlphaFoldDB" id="A0A1I6IR85"/>
<sequence length="496" mass="56858">MRFDRQSGVFMHVTSLPGPHGVGDMGDGARAFVDWLADAEQSLWQFCPLGPTSGAHGNSPYQSYSAFAGNPLLVDLVKLRDDGYLTDDDLEPVPEFSEHEVEYDRVGEYKREKLRLALERFQSDAAEEDRDAFETFCEAESSWLDGYALFMALRTRYDGAWIEWPQEIRTHDEAAIETHREELADEISFRKFSQFVFDRQWRDLKAYANDRGVELVGDLPIYVALDSADVWAAPEAFDLTEENEPAAVAGVPPNPDDDGQRWGNPLYDWEYLRQNDYDWWMDRLDRLFDLVDVTRIDHFKGFDEYWAIPANAHSPAEGEWRDGPGADFFDAVRDRFGDLPFIVEDLGFLDQSIVDLRDRFEFPGMRVPQYANWCQGGDMYQPMHYPDNSVGYTSTHDTNTFVGYYHDLPGEQKDCLHYNIGADGSEIHWSIIDAVWRSNAVIAFTTMQDVLGLGSDARFNTPGTAHGNWRWRCTRDGFGEHLAVRLASLTDEHIRN</sequence>
<dbReference type="EC" id="2.4.1.25" evidence="3"/>
<dbReference type="OrthoDB" id="104697at2157"/>
<dbReference type="PANTHER" id="PTHR32438:SF5">
    <property type="entry name" value="4-ALPHA-GLUCANOTRANSFERASE DPE1, CHLOROPLASTIC_AMYLOPLASTIC"/>
    <property type="match status" value="1"/>
</dbReference>
<dbReference type="InterPro" id="IPR017853">
    <property type="entry name" value="GH"/>
</dbReference>
<dbReference type="PANTHER" id="PTHR32438">
    <property type="entry name" value="4-ALPHA-GLUCANOTRANSFERASE DPE1, CHLOROPLASTIC/AMYLOPLASTIC"/>
    <property type="match status" value="1"/>
</dbReference>
<evidence type="ECO:0000256" key="2">
    <source>
        <dbReference type="ARBA" id="ARBA00005684"/>
    </source>
</evidence>
<evidence type="ECO:0000256" key="1">
    <source>
        <dbReference type="ARBA" id="ARBA00000439"/>
    </source>
</evidence>
<gene>
    <name evidence="9" type="ORF">SAMN04488124_3560</name>
</gene>
<keyword evidence="4" id="KW-0328">Glycosyltransferase</keyword>
<dbReference type="EMBL" id="FOYS01000007">
    <property type="protein sequence ID" value="SFR69254.1"/>
    <property type="molecule type" value="Genomic_DNA"/>
</dbReference>
<keyword evidence="5 9" id="KW-0808">Transferase</keyword>
<evidence type="ECO:0000313" key="10">
    <source>
        <dbReference type="Proteomes" id="UP000243250"/>
    </source>
</evidence>
<evidence type="ECO:0000256" key="8">
    <source>
        <dbReference type="ARBA" id="ARBA00031501"/>
    </source>
</evidence>
<accession>A0A1I6IR85</accession>
<name>A0A1I6IR85_9EURY</name>
<evidence type="ECO:0000256" key="4">
    <source>
        <dbReference type="ARBA" id="ARBA00022676"/>
    </source>
</evidence>
<dbReference type="NCBIfam" id="TIGR00217">
    <property type="entry name" value="malQ"/>
    <property type="match status" value="1"/>
</dbReference>
<dbReference type="GO" id="GO:0005975">
    <property type="term" value="P:carbohydrate metabolic process"/>
    <property type="evidence" value="ECO:0007669"/>
    <property type="project" value="InterPro"/>
</dbReference>
<dbReference type="Pfam" id="PF02446">
    <property type="entry name" value="Glyco_hydro_77"/>
    <property type="match status" value="1"/>
</dbReference>
<proteinExistence type="inferred from homology"/>
<dbReference type="NCBIfam" id="NF011080">
    <property type="entry name" value="PRK14508.1-3"/>
    <property type="match status" value="1"/>
</dbReference>
<comment type="catalytic activity">
    <reaction evidence="1">
        <text>Transfers a segment of a (1-&gt;4)-alpha-D-glucan to a new position in an acceptor, which may be glucose or a (1-&gt;4)-alpha-D-glucan.</text>
        <dbReference type="EC" id="2.4.1.25"/>
    </reaction>
</comment>
<protein>
    <recommendedName>
        <fullName evidence="3">4-alpha-glucanotransferase</fullName>
        <ecNumber evidence="3">2.4.1.25</ecNumber>
    </recommendedName>
    <alternativeName>
        <fullName evidence="7">Amylomaltase</fullName>
    </alternativeName>
    <alternativeName>
        <fullName evidence="8">Disproportionating enzyme</fullName>
    </alternativeName>
</protein>
<reference evidence="10" key="1">
    <citation type="submission" date="2016-10" db="EMBL/GenBank/DDBJ databases">
        <authorList>
            <person name="Varghese N."/>
            <person name="Submissions S."/>
        </authorList>
    </citation>
    <scope>NUCLEOTIDE SEQUENCE [LARGE SCALE GENOMIC DNA]</scope>
    <source>
        <strain evidence="10">CGMCC 1.8711</strain>
    </source>
</reference>
<dbReference type="Proteomes" id="UP000243250">
    <property type="component" value="Unassembled WGS sequence"/>
</dbReference>
<evidence type="ECO:0000256" key="6">
    <source>
        <dbReference type="ARBA" id="ARBA00023277"/>
    </source>
</evidence>
<evidence type="ECO:0000256" key="5">
    <source>
        <dbReference type="ARBA" id="ARBA00022679"/>
    </source>
</evidence>
<dbReference type="STRING" id="555875.SAMN04488124_3560"/>
<comment type="similarity">
    <text evidence="2">Belongs to the disproportionating enzyme family.</text>
</comment>
<evidence type="ECO:0000256" key="7">
    <source>
        <dbReference type="ARBA" id="ARBA00031423"/>
    </source>
</evidence>
<dbReference type="InterPro" id="IPR003385">
    <property type="entry name" value="Glyco_hydro_77"/>
</dbReference>
<keyword evidence="10" id="KW-1185">Reference proteome</keyword>
<keyword evidence="6" id="KW-0119">Carbohydrate metabolism</keyword>
<evidence type="ECO:0000313" key="9">
    <source>
        <dbReference type="EMBL" id="SFR69254.1"/>
    </source>
</evidence>
<organism evidence="9 10">
    <name type="scientific">Halogeometricum limi</name>
    <dbReference type="NCBI Taxonomy" id="555875"/>
    <lineage>
        <taxon>Archaea</taxon>
        <taxon>Methanobacteriati</taxon>
        <taxon>Methanobacteriota</taxon>
        <taxon>Stenosarchaea group</taxon>
        <taxon>Halobacteria</taxon>
        <taxon>Halobacteriales</taxon>
        <taxon>Haloferacaceae</taxon>
        <taxon>Halogeometricum</taxon>
    </lineage>
</organism>
<evidence type="ECO:0000256" key="3">
    <source>
        <dbReference type="ARBA" id="ARBA00012560"/>
    </source>
</evidence>